<evidence type="ECO:0000256" key="4">
    <source>
        <dbReference type="ARBA" id="ARBA00022771"/>
    </source>
</evidence>
<protein>
    <recommendedName>
        <fullName evidence="9">C2H2-type domain-containing protein</fullName>
    </recommendedName>
</protein>
<keyword evidence="6" id="KW-0539">Nucleus</keyword>
<comment type="subcellular location">
    <subcellularLocation>
        <location evidence="1">Nucleus</location>
    </subcellularLocation>
</comment>
<name>A0A2J6RH77_HYAVF</name>
<feature type="compositionally biased region" description="Polar residues" evidence="8">
    <location>
        <begin position="28"/>
        <end position="39"/>
    </location>
</feature>
<feature type="compositionally biased region" description="Polar residues" evidence="8">
    <location>
        <begin position="9"/>
        <end position="18"/>
    </location>
</feature>
<evidence type="ECO:0000256" key="3">
    <source>
        <dbReference type="ARBA" id="ARBA00022737"/>
    </source>
</evidence>
<feature type="compositionally biased region" description="Low complexity" evidence="8">
    <location>
        <begin position="100"/>
        <end position="111"/>
    </location>
</feature>
<sequence length="283" mass="31176">MSYGASGPGWTSSTTPNDANDEGEFPSDTGQSYGGNTLYSDAGAPEYPVHQSSYSGNFIPTTSGFPNYQPTSAFSTHYYSNDIQYSGSNSDSLAPNPWHSNQNQSLSSTTSAMDPYQSGSAATAGLDHPIVGDNFQNFQDENAMSLSSYSSPPMASSFDAGNFELDSFENTPQQGSVPDGDRLPPTNFPCDRCPKAFSRQYELTKHKKIHDKPLHCEVCHEFGAAEKKDLDRHLWSNHPVYAESNNIRRDSGGECDCGRKYGRSDHLVRHQKKEKHGKYRARD</sequence>
<dbReference type="PROSITE" id="PS50157">
    <property type="entry name" value="ZINC_FINGER_C2H2_2"/>
    <property type="match status" value="1"/>
</dbReference>
<dbReference type="OrthoDB" id="3557906at2759"/>
<evidence type="ECO:0000256" key="8">
    <source>
        <dbReference type="SAM" id="MobiDB-lite"/>
    </source>
</evidence>
<keyword evidence="3" id="KW-0677">Repeat</keyword>
<dbReference type="STRING" id="1149755.A0A2J6RH77"/>
<keyword evidence="4 7" id="KW-0863">Zinc-finger</keyword>
<keyword evidence="5" id="KW-0862">Zinc</keyword>
<organism evidence="10 11">
    <name type="scientific">Hyaloscypha variabilis (strain UAMH 11265 / GT02V1 / F)</name>
    <name type="common">Meliniomyces variabilis</name>
    <dbReference type="NCBI Taxonomy" id="1149755"/>
    <lineage>
        <taxon>Eukaryota</taxon>
        <taxon>Fungi</taxon>
        <taxon>Dikarya</taxon>
        <taxon>Ascomycota</taxon>
        <taxon>Pezizomycotina</taxon>
        <taxon>Leotiomycetes</taxon>
        <taxon>Helotiales</taxon>
        <taxon>Hyaloscyphaceae</taxon>
        <taxon>Hyaloscypha</taxon>
        <taxon>Hyaloscypha variabilis</taxon>
    </lineage>
</organism>
<dbReference type="AlphaFoldDB" id="A0A2J6RH77"/>
<evidence type="ECO:0000256" key="5">
    <source>
        <dbReference type="ARBA" id="ARBA00022833"/>
    </source>
</evidence>
<dbReference type="InterPro" id="IPR050888">
    <property type="entry name" value="ZnF_C2H2-type_TF"/>
</dbReference>
<dbReference type="Gene3D" id="3.30.160.60">
    <property type="entry name" value="Classic Zinc Finger"/>
    <property type="match status" value="1"/>
</dbReference>
<evidence type="ECO:0000256" key="7">
    <source>
        <dbReference type="PROSITE-ProRule" id="PRU00042"/>
    </source>
</evidence>
<evidence type="ECO:0000256" key="1">
    <source>
        <dbReference type="ARBA" id="ARBA00004123"/>
    </source>
</evidence>
<dbReference type="GO" id="GO:0005634">
    <property type="term" value="C:nucleus"/>
    <property type="evidence" value="ECO:0007669"/>
    <property type="project" value="UniProtKB-SubCell"/>
</dbReference>
<keyword evidence="11" id="KW-1185">Reference proteome</keyword>
<dbReference type="Pfam" id="PF00096">
    <property type="entry name" value="zf-C2H2"/>
    <property type="match status" value="1"/>
</dbReference>
<evidence type="ECO:0000256" key="6">
    <source>
        <dbReference type="ARBA" id="ARBA00023242"/>
    </source>
</evidence>
<dbReference type="GO" id="GO:0008270">
    <property type="term" value="F:zinc ion binding"/>
    <property type="evidence" value="ECO:0007669"/>
    <property type="project" value="UniProtKB-KW"/>
</dbReference>
<proteinExistence type="predicted"/>
<evidence type="ECO:0000313" key="11">
    <source>
        <dbReference type="Proteomes" id="UP000235786"/>
    </source>
</evidence>
<reference evidence="10 11" key="1">
    <citation type="submission" date="2016-04" db="EMBL/GenBank/DDBJ databases">
        <title>A degradative enzymes factory behind the ericoid mycorrhizal symbiosis.</title>
        <authorList>
            <consortium name="DOE Joint Genome Institute"/>
            <person name="Martino E."/>
            <person name="Morin E."/>
            <person name="Grelet G."/>
            <person name="Kuo A."/>
            <person name="Kohler A."/>
            <person name="Daghino S."/>
            <person name="Barry K."/>
            <person name="Choi C."/>
            <person name="Cichocki N."/>
            <person name="Clum A."/>
            <person name="Copeland A."/>
            <person name="Hainaut M."/>
            <person name="Haridas S."/>
            <person name="Labutti K."/>
            <person name="Lindquist E."/>
            <person name="Lipzen A."/>
            <person name="Khouja H.-R."/>
            <person name="Murat C."/>
            <person name="Ohm R."/>
            <person name="Olson A."/>
            <person name="Spatafora J."/>
            <person name="Veneault-Fourrey C."/>
            <person name="Henrissat B."/>
            <person name="Grigoriev I."/>
            <person name="Martin F."/>
            <person name="Perotto S."/>
        </authorList>
    </citation>
    <scope>NUCLEOTIDE SEQUENCE [LARGE SCALE GENOMIC DNA]</scope>
    <source>
        <strain evidence="10 11">F</strain>
    </source>
</reference>
<dbReference type="SUPFAM" id="SSF57667">
    <property type="entry name" value="beta-beta-alpha zinc fingers"/>
    <property type="match status" value="1"/>
</dbReference>
<evidence type="ECO:0000259" key="9">
    <source>
        <dbReference type="PROSITE" id="PS50157"/>
    </source>
</evidence>
<dbReference type="InterPro" id="IPR036236">
    <property type="entry name" value="Znf_C2H2_sf"/>
</dbReference>
<dbReference type="SMART" id="SM00355">
    <property type="entry name" value="ZnF_C2H2"/>
    <property type="match status" value="3"/>
</dbReference>
<feature type="region of interest" description="Disordered" evidence="8">
    <location>
        <begin position="160"/>
        <end position="188"/>
    </location>
</feature>
<feature type="compositionally biased region" description="Polar residues" evidence="8">
    <location>
        <begin position="50"/>
        <end position="61"/>
    </location>
</feature>
<feature type="region of interest" description="Disordered" evidence="8">
    <location>
        <begin position="88"/>
        <end position="134"/>
    </location>
</feature>
<feature type="domain" description="C2H2-type" evidence="9">
    <location>
        <begin position="188"/>
        <end position="210"/>
    </location>
</feature>
<dbReference type="Proteomes" id="UP000235786">
    <property type="component" value="Unassembled WGS sequence"/>
</dbReference>
<evidence type="ECO:0000313" key="10">
    <source>
        <dbReference type="EMBL" id="PMD37863.1"/>
    </source>
</evidence>
<dbReference type="PANTHER" id="PTHR24406">
    <property type="entry name" value="TRANSCRIPTIONAL REPRESSOR CTCFL-RELATED"/>
    <property type="match status" value="1"/>
</dbReference>
<dbReference type="PROSITE" id="PS00028">
    <property type="entry name" value="ZINC_FINGER_C2H2_1"/>
    <property type="match status" value="1"/>
</dbReference>
<gene>
    <name evidence="10" type="ORF">L207DRAFT_598313</name>
</gene>
<dbReference type="InterPro" id="IPR013087">
    <property type="entry name" value="Znf_C2H2_type"/>
</dbReference>
<accession>A0A2J6RH77</accession>
<evidence type="ECO:0000256" key="2">
    <source>
        <dbReference type="ARBA" id="ARBA00022723"/>
    </source>
</evidence>
<dbReference type="EMBL" id="KZ613948">
    <property type="protein sequence ID" value="PMD37863.1"/>
    <property type="molecule type" value="Genomic_DNA"/>
</dbReference>
<feature type="region of interest" description="Disordered" evidence="8">
    <location>
        <begin position="1"/>
        <end position="61"/>
    </location>
</feature>
<keyword evidence="2" id="KW-0479">Metal-binding</keyword>